<evidence type="ECO:0000256" key="3">
    <source>
        <dbReference type="ARBA" id="ARBA00022547"/>
    </source>
</evidence>
<evidence type="ECO:0000313" key="15">
    <source>
        <dbReference type="EMBL" id="QTA93207.1"/>
    </source>
</evidence>
<sequence length="141" mass="15752">MVSIDGSLFIQIANFLILIWILNTILYKPIRNVLRQRKEKVTGLERDIDLSQKDAKEKSDAFSSGMKAARAKGLKEKDVMVQAAENEEKEIVGKINEKAAAELAKVREKIAKDAEGVRNSLVKEIDTFARDIGKKILGRAV</sequence>
<protein>
    <recommendedName>
        <fullName evidence="13">ATP synthase subunit b</fullName>
    </recommendedName>
    <alternativeName>
        <fullName evidence="13">ATP synthase F(0) sector subunit b</fullName>
    </alternativeName>
    <alternativeName>
        <fullName evidence="13">ATPase subunit I</fullName>
    </alternativeName>
    <alternativeName>
        <fullName evidence="13">F-type ATPase subunit b</fullName>
        <shortName evidence="13">F-ATPase subunit b</shortName>
    </alternativeName>
</protein>
<dbReference type="KEGG" id="dmm:dnm_093070"/>
<dbReference type="PANTHER" id="PTHR33445:SF2">
    <property type="entry name" value="ATP SYNTHASE SUBUNIT B', CHLOROPLASTIC"/>
    <property type="match status" value="1"/>
</dbReference>
<evidence type="ECO:0000256" key="7">
    <source>
        <dbReference type="ARBA" id="ARBA00023065"/>
    </source>
</evidence>
<organism evidence="15 16">
    <name type="scientific">Desulfonema magnum</name>
    <dbReference type="NCBI Taxonomy" id="45655"/>
    <lineage>
        <taxon>Bacteria</taxon>
        <taxon>Pseudomonadati</taxon>
        <taxon>Thermodesulfobacteriota</taxon>
        <taxon>Desulfobacteria</taxon>
        <taxon>Desulfobacterales</taxon>
        <taxon>Desulfococcaceae</taxon>
        <taxon>Desulfonema</taxon>
    </lineage>
</organism>
<dbReference type="GO" id="GO:0046961">
    <property type="term" value="F:proton-transporting ATPase activity, rotational mechanism"/>
    <property type="evidence" value="ECO:0007669"/>
    <property type="project" value="TreeGrafter"/>
</dbReference>
<reference evidence="15" key="1">
    <citation type="journal article" date="2021" name="Microb. Physiol.">
        <title>Proteogenomic Insights into the Physiology of Marine, Sulfate-Reducing, Filamentous Desulfonema limicola and Desulfonema magnum.</title>
        <authorList>
            <person name="Schnaars V."/>
            <person name="Wohlbrand L."/>
            <person name="Scheve S."/>
            <person name="Hinrichs C."/>
            <person name="Reinhardt R."/>
            <person name="Rabus R."/>
        </authorList>
    </citation>
    <scope>NUCLEOTIDE SEQUENCE</scope>
    <source>
        <strain evidence="15">4be13</strain>
    </source>
</reference>
<evidence type="ECO:0000256" key="13">
    <source>
        <dbReference type="HAMAP-Rule" id="MF_01398"/>
    </source>
</evidence>
<keyword evidence="7 13" id="KW-0406">Ion transport</keyword>
<dbReference type="RefSeq" id="WP_207680252.1">
    <property type="nucleotide sequence ID" value="NZ_CP061800.1"/>
</dbReference>
<evidence type="ECO:0000256" key="1">
    <source>
        <dbReference type="ARBA" id="ARBA00005513"/>
    </source>
</evidence>
<keyword evidence="3 13" id="KW-0138">CF(0)</keyword>
<dbReference type="InterPro" id="IPR002146">
    <property type="entry name" value="ATP_synth_b/b'su_bac/chlpt"/>
</dbReference>
<name>A0A975GTP6_9BACT</name>
<evidence type="ECO:0000256" key="12">
    <source>
        <dbReference type="ARBA" id="ARBA00037847"/>
    </source>
</evidence>
<comment type="subcellular location">
    <subcellularLocation>
        <location evidence="13">Cell membrane</location>
        <topology evidence="13">Single-pass membrane protein</topology>
    </subcellularLocation>
    <subcellularLocation>
        <location evidence="12">Endomembrane system</location>
        <topology evidence="12">Single-pass membrane protein</topology>
    </subcellularLocation>
</comment>
<evidence type="ECO:0000256" key="8">
    <source>
        <dbReference type="ARBA" id="ARBA00023136"/>
    </source>
</evidence>
<dbReference type="GO" id="GO:0046933">
    <property type="term" value="F:proton-transporting ATP synthase activity, rotational mechanism"/>
    <property type="evidence" value="ECO:0007669"/>
    <property type="project" value="UniProtKB-UniRule"/>
</dbReference>
<comment type="similarity">
    <text evidence="1 13 14">Belongs to the ATPase B chain family.</text>
</comment>
<dbReference type="GO" id="GO:0045259">
    <property type="term" value="C:proton-transporting ATP synthase complex"/>
    <property type="evidence" value="ECO:0007669"/>
    <property type="project" value="UniProtKB-KW"/>
</dbReference>
<proteinExistence type="inferred from homology"/>
<evidence type="ECO:0000256" key="2">
    <source>
        <dbReference type="ARBA" id="ARBA00022448"/>
    </source>
</evidence>
<dbReference type="InterPro" id="IPR050059">
    <property type="entry name" value="ATP_synthase_B_chain"/>
</dbReference>
<evidence type="ECO:0000256" key="4">
    <source>
        <dbReference type="ARBA" id="ARBA00022692"/>
    </source>
</evidence>
<keyword evidence="8 13" id="KW-0472">Membrane</keyword>
<evidence type="ECO:0000256" key="9">
    <source>
        <dbReference type="ARBA" id="ARBA00023310"/>
    </source>
</evidence>
<dbReference type="Proteomes" id="UP000663722">
    <property type="component" value="Chromosome"/>
</dbReference>
<comment type="function">
    <text evidence="10 13">F(1)F(0) ATP synthase produces ATP from ADP in the presence of a proton or sodium gradient. F-type ATPases consist of two structural domains, F(1) containing the extramembraneous catalytic core and F(0) containing the membrane proton channel, linked together by a central stalk and a peripheral stalk. During catalysis, ATP synthesis in the catalytic domain of F(1) is coupled via a rotary mechanism of the central stalk subunits to proton translocation.</text>
</comment>
<dbReference type="PANTHER" id="PTHR33445">
    <property type="entry name" value="ATP SYNTHASE SUBUNIT B', CHLOROPLASTIC"/>
    <property type="match status" value="1"/>
</dbReference>
<comment type="subunit">
    <text evidence="13">F-type ATPases have 2 components, F(1) - the catalytic core - and F(0) - the membrane proton channel. F(1) has five subunits: alpha(3), beta(3), gamma(1), delta(1), epsilon(1). F(0) has three main subunits: a(1), b(2) and c(10-14). The alpha and beta chains form an alternating ring which encloses part of the gamma chain. F(1) is attached to F(0) by a central stalk formed by the gamma and epsilon chains, while a peripheral stalk is formed by the delta and b chains.</text>
</comment>
<dbReference type="AlphaFoldDB" id="A0A975GTP6"/>
<evidence type="ECO:0000256" key="5">
    <source>
        <dbReference type="ARBA" id="ARBA00022781"/>
    </source>
</evidence>
<dbReference type="EMBL" id="CP061800">
    <property type="protein sequence ID" value="QTA93207.1"/>
    <property type="molecule type" value="Genomic_DNA"/>
</dbReference>
<dbReference type="GO" id="GO:0012505">
    <property type="term" value="C:endomembrane system"/>
    <property type="evidence" value="ECO:0007669"/>
    <property type="project" value="UniProtKB-SubCell"/>
</dbReference>
<comment type="function">
    <text evidence="11">Component of the F(0) channel, it forms part of the peripheral stalk, linking F(1) to F(0). The b'-subunit is a diverged and duplicated form of b found in plants and photosynthetic bacteria.</text>
</comment>
<feature type="transmembrane region" description="Helical" evidence="13">
    <location>
        <begin position="6"/>
        <end position="27"/>
    </location>
</feature>
<evidence type="ECO:0000256" key="10">
    <source>
        <dbReference type="ARBA" id="ARBA00025198"/>
    </source>
</evidence>
<gene>
    <name evidence="15" type="primary">atpF4</name>
    <name evidence="13" type="synonym">atpF</name>
    <name evidence="15" type="ORF">dnm_093070</name>
</gene>
<keyword evidence="9 13" id="KW-0066">ATP synthesis</keyword>
<dbReference type="GO" id="GO:0005886">
    <property type="term" value="C:plasma membrane"/>
    <property type="evidence" value="ECO:0007669"/>
    <property type="project" value="UniProtKB-SubCell"/>
</dbReference>
<keyword evidence="5 13" id="KW-0375">Hydrogen ion transport</keyword>
<evidence type="ECO:0000256" key="11">
    <source>
        <dbReference type="ARBA" id="ARBA00025614"/>
    </source>
</evidence>
<evidence type="ECO:0000256" key="14">
    <source>
        <dbReference type="RuleBase" id="RU003848"/>
    </source>
</evidence>
<dbReference type="Pfam" id="PF00430">
    <property type="entry name" value="ATP-synt_B"/>
    <property type="match status" value="1"/>
</dbReference>
<keyword evidence="6 13" id="KW-1133">Transmembrane helix</keyword>
<evidence type="ECO:0000256" key="6">
    <source>
        <dbReference type="ARBA" id="ARBA00022989"/>
    </source>
</evidence>
<keyword evidence="16" id="KW-1185">Reference proteome</keyword>
<keyword evidence="4 13" id="KW-0812">Transmembrane</keyword>
<accession>A0A975GTP6</accession>
<keyword evidence="2 13" id="KW-0813">Transport</keyword>
<keyword evidence="13" id="KW-1003">Cell membrane</keyword>
<dbReference type="CDD" id="cd06503">
    <property type="entry name" value="ATP-synt_Fo_b"/>
    <property type="match status" value="1"/>
</dbReference>
<dbReference type="HAMAP" id="MF_01398">
    <property type="entry name" value="ATP_synth_b_bprime"/>
    <property type="match status" value="1"/>
</dbReference>
<evidence type="ECO:0000313" key="16">
    <source>
        <dbReference type="Proteomes" id="UP000663722"/>
    </source>
</evidence>